<keyword evidence="3" id="KW-1133">Transmembrane helix</keyword>
<organism evidence="6 7">
    <name type="scientific">Onchocerca flexuosa</name>
    <dbReference type="NCBI Taxonomy" id="387005"/>
    <lineage>
        <taxon>Eukaryota</taxon>
        <taxon>Metazoa</taxon>
        <taxon>Ecdysozoa</taxon>
        <taxon>Nematoda</taxon>
        <taxon>Chromadorea</taxon>
        <taxon>Rhabditida</taxon>
        <taxon>Spirurina</taxon>
        <taxon>Spiruromorpha</taxon>
        <taxon>Filarioidea</taxon>
        <taxon>Onchocercidae</taxon>
        <taxon>Onchocerca</taxon>
    </lineage>
</organism>
<evidence type="ECO:0000256" key="4">
    <source>
        <dbReference type="ARBA" id="ARBA00023136"/>
    </source>
</evidence>
<sequence>MDGNIYAKCKLDSNIALRHSVYNSIFYIGTGLHGLHFCWGIECIIKRFSELRTINHQNEKIMLLLKES</sequence>
<evidence type="ECO:0000259" key="5">
    <source>
        <dbReference type="Pfam" id="PF00510"/>
    </source>
</evidence>
<dbReference type="Proteomes" id="UP000242913">
    <property type="component" value="Unassembled WGS sequence"/>
</dbReference>
<evidence type="ECO:0000256" key="1">
    <source>
        <dbReference type="ARBA" id="ARBA00004141"/>
    </source>
</evidence>
<evidence type="ECO:0000256" key="2">
    <source>
        <dbReference type="ARBA" id="ARBA00022692"/>
    </source>
</evidence>
<dbReference type="GO" id="GO:0016020">
    <property type="term" value="C:membrane"/>
    <property type="evidence" value="ECO:0007669"/>
    <property type="project" value="UniProtKB-SubCell"/>
</dbReference>
<comment type="subcellular location">
    <subcellularLocation>
        <location evidence="1">Membrane</location>
        <topology evidence="1">Multi-pass membrane protein</topology>
    </subcellularLocation>
</comment>
<gene>
    <name evidence="6" type="ORF">X798_02238</name>
</gene>
<dbReference type="Pfam" id="PF00510">
    <property type="entry name" value="COX3"/>
    <property type="match status" value="1"/>
</dbReference>
<protein>
    <recommendedName>
        <fullName evidence="5">Heme-copper oxidase subunit III family profile domain-containing protein</fullName>
    </recommendedName>
</protein>
<keyword evidence="4" id="KW-0472">Membrane</keyword>
<dbReference type="AlphaFoldDB" id="A0A238C124"/>
<dbReference type="SUPFAM" id="SSF81452">
    <property type="entry name" value="Cytochrome c oxidase subunit III-like"/>
    <property type="match status" value="1"/>
</dbReference>
<keyword evidence="7" id="KW-1185">Reference proteome</keyword>
<evidence type="ECO:0000256" key="3">
    <source>
        <dbReference type="ARBA" id="ARBA00022989"/>
    </source>
</evidence>
<dbReference type="EMBL" id="KZ269984">
    <property type="protein sequence ID" value="OZC10815.1"/>
    <property type="molecule type" value="Genomic_DNA"/>
</dbReference>
<dbReference type="InterPro" id="IPR035973">
    <property type="entry name" value="Cyt_c_oxidase_su3-like_sf"/>
</dbReference>
<evidence type="ECO:0000313" key="7">
    <source>
        <dbReference type="Proteomes" id="UP000242913"/>
    </source>
</evidence>
<feature type="domain" description="Heme-copper oxidase subunit III family profile" evidence="5">
    <location>
        <begin position="13"/>
        <end position="49"/>
    </location>
</feature>
<evidence type="ECO:0000313" key="6">
    <source>
        <dbReference type="EMBL" id="OZC10815.1"/>
    </source>
</evidence>
<dbReference type="GO" id="GO:0004129">
    <property type="term" value="F:cytochrome-c oxidase activity"/>
    <property type="evidence" value="ECO:0007669"/>
    <property type="project" value="InterPro"/>
</dbReference>
<keyword evidence="2" id="KW-0812">Transmembrane</keyword>
<name>A0A238C124_9BILA</name>
<accession>A0A238C124</accession>
<dbReference type="InterPro" id="IPR000298">
    <property type="entry name" value="Cyt_c_oxidase-like_su3"/>
</dbReference>
<proteinExistence type="predicted"/>
<reference evidence="6 7" key="1">
    <citation type="submission" date="2015-12" db="EMBL/GenBank/DDBJ databases">
        <title>Draft genome of the nematode, Onchocerca flexuosa.</title>
        <authorList>
            <person name="Mitreva M."/>
        </authorList>
    </citation>
    <scope>NUCLEOTIDE SEQUENCE [LARGE SCALE GENOMIC DNA]</scope>
    <source>
        <strain evidence="6">Red Deer</strain>
    </source>
</reference>